<name>A0A6P8KXW6_DROMA</name>
<dbReference type="RefSeq" id="XP_033173993.1">
    <property type="nucleotide sequence ID" value="XM_033318102.1"/>
</dbReference>
<evidence type="ECO:0000313" key="2">
    <source>
        <dbReference type="Proteomes" id="UP000515162"/>
    </source>
</evidence>
<keyword evidence="1" id="KW-1133">Transmembrane helix</keyword>
<organism evidence="2 3">
    <name type="scientific">Drosophila mauritiana</name>
    <name type="common">Fruit fly</name>
    <dbReference type="NCBI Taxonomy" id="7226"/>
    <lineage>
        <taxon>Eukaryota</taxon>
        <taxon>Metazoa</taxon>
        <taxon>Ecdysozoa</taxon>
        <taxon>Arthropoda</taxon>
        <taxon>Hexapoda</taxon>
        <taxon>Insecta</taxon>
        <taxon>Pterygota</taxon>
        <taxon>Neoptera</taxon>
        <taxon>Endopterygota</taxon>
        <taxon>Diptera</taxon>
        <taxon>Brachycera</taxon>
        <taxon>Muscomorpha</taxon>
        <taxon>Ephydroidea</taxon>
        <taxon>Drosophilidae</taxon>
        <taxon>Drosophila</taxon>
        <taxon>Sophophora</taxon>
    </lineage>
</organism>
<keyword evidence="1" id="KW-0812">Transmembrane</keyword>
<dbReference type="Proteomes" id="UP000515162">
    <property type="component" value="Chromosome 2L"/>
</dbReference>
<keyword evidence="1" id="KW-0472">Membrane</keyword>
<accession>A0A6P8KXW6</accession>
<dbReference type="AlphaFoldDB" id="A0A6P8KXW6"/>
<keyword evidence="2" id="KW-1185">Reference proteome</keyword>
<proteinExistence type="predicted"/>
<evidence type="ECO:0000313" key="3">
    <source>
        <dbReference type="RefSeq" id="XP_033173993.1"/>
    </source>
</evidence>
<dbReference type="GeneID" id="117150935"/>
<evidence type="ECO:0000256" key="1">
    <source>
        <dbReference type="SAM" id="Phobius"/>
    </source>
</evidence>
<protein>
    <submittedName>
        <fullName evidence="3">Uncharacterized protein LOC117150935 isoform X2</fullName>
    </submittedName>
</protein>
<sequence>MLSSRSDTSGDDISITAQAEKRVDSIKAPSVGWNVENKDVQIPEAHLTHKQISKCNFFEEYIKLPKYEYGKTSGLKRIRSEELAIKQEDQIGEHRSSSLSRLSDVTIKPTCEVSSQTSWTAADESNMDSKDLEAKLAAVCGGGIDPETDKPSKIQQHTIHIEVESVTSATAMQRPPLHQRMWQVLVQTADTIVAFVYMIGENLTVALFIVLCLWCLYLLLSHFYGNLQTNANQQNELKRNLLPSK</sequence>
<feature type="transmembrane region" description="Helical" evidence="1">
    <location>
        <begin position="205"/>
        <end position="224"/>
    </location>
</feature>
<gene>
    <name evidence="3" type="primary">LOC117150935</name>
</gene>
<reference evidence="3" key="1">
    <citation type="submission" date="2025-08" db="UniProtKB">
        <authorList>
            <consortium name="RefSeq"/>
        </authorList>
    </citation>
    <scope>IDENTIFICATION</scope>
    <source>
        <strain evidence="3">Mau12</strain>
        <tissue evidence="3">Whole Body</tissue>
    </source>
</reference>